<comment type="caution">
    <text evidence="6">The sequence shown here is derived from an EMBL/GenBank/DDBJ whole genome shotgun (WGS) entry which is preliminary data.</text>
</comment>
<evidence type="ECO:0000256" key="3">
    <source>
        <dbReference type="ARBA" id="ARBA00022691"/>
    </source>
</evidence>
<dbReference type="SMART" id="SM00650">
    <property type="entry name" value="rADc"/>
    <property type="match status" value="1"/>
</dbReference>
<evidence type="ECO:0000256" key="1">
    <source>
        <dbReference type="ARBA" id="ARBA00022603"/>
    </source>
</evidence>
<evidence type="ECO:0000313" key="6">
    <source>
        <dbReference type="EMBL" id="THV32398.1"/>
    </source>
</evidence>
<keyword evidence="4" id="KW-0694">RNA-binding</keyword>
<evidence type="ECO:0000259" key="5">
    <source>
        <dbReference type="SMART" id="SM00650"/>
    </source>
</evidence>
<dbReference type="InterPro" id="IPR041698">
    <property type="entry name" value="Methyltransf_25"/>
</dbReference>
<feature type="domain" description="Ribosomal RNA adenine methylase transferase N-terminal" evidence="5">
    <location>
        <begin position="31"/>
        <end position="165"/>
    </location>
</feature>
<evidence type="ECO:0000313" key="7">
    <source>
        <dbReference type="Proteomes" id="UP000307378"/>
    </source>
</evidence>
<dbReference type="Proteomes" id="UP000307378">
    <property type="component" value="Unassembled WGS sequence"/>
</dbReference>
<gene>
    <name evidence="6" type="ORF">FAA86_20780</name>
</gene>
<dbReference type="GO" id="GO:0003723">
    <property type="term" value="F:RNA binding"/>
    <property type="evidence" value="ECO:0007669"/>
    <property type="project" value="UniProtKB-KW"/>
</dbReference>
<proteinExistence type="predicted"/>
<dbReference type="PANTHER" id="PTHR11727:SF14">
    <property type="entry name" value="BLL8166 PROTEIN"/>
    <property type="match status" value="1"/>
</dbReference>
<dbReference type="SUPFAM" id="SSF53335">
    <property type="entry name" value="S-adenosyl-L-methionine-dependent methyltransferases"/>
    <property type="match status" value="1"/>
</dbReference>
<dbReference type="InterPro" id="IPR001737">
    <property type="entry name" value="KsgA/Erm"/>
</dbReference>
<dbReference type="PROSITE" id="PS01131">
    <property type="entry name" value="RRNA_A_DIMETH"/>
    <property type="match status" value="1"/>
</dbReference>
<keyword evidence="1 6" id="KW-0489">Methyltransferase</keyword>
<dbReference type="InterPro" id="IPR020598">
    <property type="entry name" value="rRNA_Ade_methylase_Trfase_N"/>
</dbReference>
<dbReference type="CDD" id="cd02440">
    <property type="entry name" value="AdoMet_MTases"/>
    <property type="match status" value="1"/>
</dbReference>
<sequence length="202" mass="22005">MFSTPQHFMFLRQWVSNPKMVGAVLPSGMSLARLMTKAIDQTTGSVLELGPGTGVFTEALLRRGLAEEQLTLVELDKRFADLLSARFPSVRIVQGSAARLSAAGVAKDIRYDAVISGLPLLSMPAPTVFRIVKNVAHRLAPGGNLYQFTYGARCPVARVMLEKLGLESHLLGTAVWNFPPASVYRISHARAGEERHPNTSHP</sequence>
<dbReference type="PANTHER" id="PTHR11727">
    <property type="entry name" value="DIMETHYLADENOSINE TRANSFERASE"/>
    <property type="match status" value="1"/>
</dbReference>
<keyword evidence="2 6" id="KW-0808">Transferase</keyword>
<dbReference type="AlphaFoldDB" id="A0A4S8PNG1"/>
<dbReference type="EMBL" id="STGU01000016">
    <property type="protein sequence ID" value="THV32398.1"/>
    <property type="molecule type" value="Genomic_DNA"/>
</dbReference>
<reference evidence="6 7" key="1">
    <citation type="submission" date="2019-04" db="EMBL/GenBank/DDBJ databases">
        <title>genome sequence of strain W3.</title>
        <authorList>
            <person name="Gao J."/>
            <person name="Sun J."/>
        </authorList>
    </citation>
    <scope>NUCLEOTIDE SEQUENCE [LARGE SCALE GENOMIC DNA]</scope>
    <source>
        <strain evidence="6 7">W3</strain>
    </source>
</reference>
<dbReference type="GO" id="GO:0000179">
    <property type="term" value="F:rRNA (adenine-N6,N6-)-dimethyltransferase activity"/>
    <property type="evidence" value="ECO:0007669"/>
    <property type="project" value="InterPro"/>
</dbReference>
<evidence type="ECO:0000256" key="2">
    <source>
        <dbReference type="ARBA" id="ARBA00022679"/>
    </source>
</evidence>
<dbReference type="InterPro" id="IPR029063">
    <property type="entry name" value="SAM-dependent_MTases_sf"/>
</dbReference>
<dbReference type="Pfam" id="PF13649">
    <property type="entry name" value="Methyltransf_25"/>
    <property type="match status" value="1"/>
</dbReference>
<evidence type="ECO:0000256" key="4">
    <source>
        <dbReference type="ARBA" id="ARBA00022884"/>
    </source>
</evidence>
<dbReference type="Gene3D" id="3.40.50.150">
    <property type="entry name" value="Vaccinia Virus protein VP39"/>
    <property type="match status" value="1"/>
</dbReference>
<organism evidence="6 7">
    <name type="scientific">Rhizobium rosettiformans W3</name>
    <dbReference type="NCBI Taxonomy" id="538378"/>
    <lineage>
        <taxon>Bacteria</taxon>
        <taxon>Pseudomonadati</taxon>
        <taxon>Pseudomonadota</taxon>
        <taxon>Alphaproteobacteria</taxon>
        <taxon>Hyphomicrobiales</taxon>
        <taxon>Rhizobiaceae</taxon>
        <taxon>Rhizobium/Agrobacterium group</taxon>
        <taxon>Rhizobium</taxon>
    </lineage>
</organism>
<dbReference type="InterPro" id="IPR020596">
    <property type="entry name" value="rRNA_Ade_Mease_Trfase_CS"/>
</dbReference>
<accession>A0A4S8PNG1</accession>
<keyword evidence="3" id="KW-0949">S-adenosyl-L-methionine</keyword>
<dbReference type="RefSeq" id="WP_136542921.1">
    <property type="nucleotide sequence ID" value="NZ_STGU01000016.1"/>
</dbReference>
<protein>
    <submittedName>
        <fullName evidence="6">Methyltransferase domain-containing protein</fullName>
    </submittedName>
</protein>
<name>A0A4S8PNG1_9HYPH</name>